<dbReference type="SMART" id="SM00345">
    <property type="entry name" value="HTH_GNTR"/>
    <property type="match status" value="2"/>
</dbReference>
<keyword evidence="3" id="KW-0804">Transcription</keyword>
<dbReference type="Pfam" id="PF07729">
    <property type="entry name" value="FCD"/>
    <property type="match status" value="1"/>
</dbReference>
<organism evidence="5 6">
    <name type="scientific">Sagittula marina</name>
    <dbReference type="NCBI Taxonomy" id="943940"/>
    <lineage>
        <taxon>Bacteria</taxon>
        <taxon>Pseudomonadati</taxon>
        <taxon>Pseudomonadota</taxon>
        <taxon>Alphaproteobacteria</taxon>
        <taxon>Rhodobacterales</taxon>
        <taxon>Roseobacteraceae</taxon>
        <taxon>Sagittula</taxon>
    </lineage>
</organism>
<dbReference type="InterPro" id="IPR011711">
    <property type="entry name" value="GntR_C"/>
</dbReference>
<dbReference type="InterPro" id="IPR036390">
    <property type="entry name" value="WH_DNA-bd_sf"/>
</dbReference>
<dbReference type="PRINTS" id="PR00035">
    <property type="entry name" value="HTHGNTR"/>
</dbReference>
<evidence type="ECO:0000256" key="2">
    <source>
        <dbReference type="ARBA" id="ARBA00023125"/>
    </source>
</evidence>
<proteinExistence type="predicted"/>
<evidence type="ECO:0000256" key="3">
    <source>
        <dbReference type="ARBA" id="ARBA00023163"/>
    </source>
</evidence>
<name>A0A7W6DQ33_9RHOB</name>
<dbReference type="GO" id="GO:0003700">
    <property type="term" value="F:DNA-binding transcription factor activity"/>
    <property type="evidence" value="ECO:0007669"/>
    <property type="project" value="InterPro"/>
</dbReference>
<keyword evidence="6" id="KW-1185">Reference proteome</keyword>
<dbReference type="InterPro" id="IPR000524">
    <property type="entry name" value="Tscrpt_reg_HTH_GntR"/>
</dbReference>
<sequence length="326" mass="36056">MPEDAFGPRRSPLFQSTADILRRNIDSGTLTPGLVLQESALSERLSVSRATVKRALSLLADEGLLCRFDGRGYLVAGRDSPRRLDLRSIELDLDQLDEDAGKPNWQRLQEEMEADLARCLIFGRYRIIEALVAEHFGVSRTVVRDVLGRLQERGLVTKSNTSRWVVEPLTAQRFRNKFELASILEVAALETAMPDIEALGRLSADIRALPQDGPDDPDIWFDLEGRFYDLAILSTPNADLAGYVRSNRAALRSSQKVLFSLGLPPDRQTLSEHGMVVDLILAQTRSAAASMLSTHLGNALNRTIAQLKIVSVLDPPDDLAPYLQAG</sequence>
<dbReference type="Gene3D" id="1.20.120.530">
    <property type="entry name" value="GntR ligand-binding domain-like"/>
    <property type="match status" value="1"/>
</dbReference>
<dbReference type="GO" id="GO:0003677">
    <property type="term" value="F:DNA binding"/>
    <property type="evidence" value="ECO:0007669"/>
    <property type="project" value="UniProtKB-KW"/>
</dbReference>
<dbReference type="AlphaFoldDB" id="A0A7W6DQ33"/>
<protein>
    <submittedName>
        <fullName evidence="5">DNA-binding GntR family transcriptional regulator</fullName>
    </submittedName>
</protein>
<dbReference type="InterPro" id="IPR008920">
    <property type="entry name" value="TF_FadR/GntR_C"/>
</dbReference>
<dbReference type="RefSeq" id="WP_183968056.1">
    <property type="nucleotide sequence ID" value="NZ_BAABBZ010000058.1"/>
</dbReference>
<keyword evidence="2 5" id="KW-0238">DNA-binding</keyword>
<feature type="domain" description="HTH gntR-type" evidence="4">
    <location>
        <begin position="11"/>
        <end position="78"/>
    </location>
</feature>
<dbReference type="Pfam" id="PF00392">
    <property type="entry name" value="GntR"/>
    <property type="match status" value="2"/>
</dbReference>
<dbReference type="PANTHER" id="PTHR43537">
    <property type="entry name" value="TRANSCRIPTIONAL REGULATOR, GNTR FAMILY"/>
    <property type="match status" value="1"/>
</dbReference>
<dbReference type="Proteomes" id="UP000541426">
    <property type="component" value="Unassembled WGS sequence"/>
</dbReference>
<dbReference type="EMBL" id="JACIEJ010000009">
    <property type="protein sequence ID" value="MBB3987130.1"/>
    <property type="molecule type" value="Genomic_DNA"/>
</dbReference>
<keyword evidence="1" id="KW-0805">Transcription regulation</keyword>
<evidence type="ECO:0000313" key="5">
    <source>
        <dbReference type="EMBL" id="MBB3987130.1"/>
    </source>
</evidence>
<gene>
    <name evidence="5" type="ORF">GGQ68_003476</name>
</gene>
<comment type="caution">
    <text evidence="5">The sequence shown here is derived from an EMBL/GenBank/DDBJ whole genome shotgun (WGS) entry which is preliminary data.</text>
</comment>
<dbReference type="PROSITE" id="PS50949">
    <property type="entry name" value="HTH_GNTR"/>
    <property type="match status" value="1"/>
</dbReference>
<dbReference type="PANTHER" id="PTHR43537:SF45">
    <property type="entry name" value="GNTR FAMILY REGULATORY PROTEIN"/>
    <property type="match status" value="1"/>
</dbReference>
<accession>A0A7W6DQ33</accession>
<evidence type="ECO:0000313" key="6">
    <source>
        <dbReference type="Proteomes" id="UP000541426"/>
    </source>
</evidence>
<dbReference type="InterPro" id="IPR036388">
    <property type="entry name" value="WH-like_DNA-bd_sf"/>
</dbReference>
<evidence type="ECO:0000259" key="4">
    <source>
        <dbReference type="PROSITE" id="PS50949"/>
    </source>
</evidence>
<dbReference type="SUPFAM" id="SSF46785">
    <property type="entry name" value="Winged helix' DNA-binding domain"/>
    <property type="match status" value="2"/>
</dbReference>
<reference evidence="5 6" key="1">
    <citation type="submission" date="2020-08" db="EMBL/GenBank/DDBJ databases">
        <title>Genomic Encyclopedia of Type Strains, Phase IV (KMG-IV): sequencing the most valuable type-strain genomes for metagenomic binning, comparative biology and taxonomic classification.</title>
        <authorList>
            <person name="Goeker M."/>
        </authorList>
    </citation>
    <scope>NUCLEOTIDE SEQUENCE [LARGE SCALE GENOMIC DNA]</scope>
    <source>
        <strain evidence="5 6">DSM 102235</strain>
    </source>
</reference>
<dbReference type="CDD" id="cd07377">
    <property type="entry name" value="WHTH_GntR"/>
    <property type="match status" value="1"/>
</dbReference>
<evidence type="ECO:0000256" key="1">
    <source>
        <dbReference type="ARBA" id="ARBA00023015"/>
    </source>
</evidence>
<dbReference type="SMART" id="SM00895">
    <property type="entry name" value="FCD"/>
    <property type="match status" value="1"/>
</dbReference>
<dbReference type="SUPFAM" id="SSF48008">
    <property type="entry name" value="GntR ligand-binding domain-like"/>
    <property type="match status" value="1"/>
</dbReference>
<dbReference type="Gene3D" id="1.10.10.10">
    <property type="entry name" value="Winged helix-like DNA-binding domain superfamily/Winged helix DNA-binding domain"/>
    <property type="match status" value="2"/>
</dbReference>